<dbReference type="Pfam" id="PF05116">
    <property type="entry name" value="S6PP"/>
    <property type="match status" value="1"/>
</dbReference>
<dbReference type="InterPro" id="IPR036412">
    <property type="entry name" value="HAD-like_sf"/>
</dbReference>
<evidence type="ECO:0000313" key="2">
    <source>
        <dbReference type="EMBL" id="GJQ08680.1"/>
    </source>
</evidence>
<protein>
    <recommendedName>
        <fullName evidence="1">Sucrose phosphatase-like domain-containing protein</fullName>
    </recommendedName>
</protein>
<dbReference type="InterPro" id="IPR006380">
    <property type="entry name" value="SPP-like_dom"/>
</dbReference>
<keyword evidence="3" id="KW-1185">Reference proteome</keyword>
<organism evidence="2 3">
    <name type="scientific">Galdieria partita</name>
    <dbReference type="NCBI Taxonomy" id="83374"/>
    <lineage>
        <taxon>Eukaryota</taxon>
        <taxon>Rhodophyta</taxon>
        <taxon>Bangiophyceae</taxon>
        <taxon>Galdieriales</taxon>
        <taxon>Galdieriaceae</taxon>
        <taxon>Galdieria</taxon>
    </lineage>
</organism>
<feature type="domain" description="Sucrose phosphatase-like" evidence="1">
    <location>
        <begin position="196"/>
        <end position="280"/>
    </location>
</feature>
<gene>
    <name evidence="2" type="ORF">GpartN1_g471.t1</name>
</gene>
<evidence type="ECO:0000313" key="3">
    <source>
        <dbReference type="Proteomes" id="UP001061958"/>
    </source>
</evidence>
<dbReference type="SUPFAM" id="SSF56784">
    <property type="entry name" value="HAD-like"/>
    <property type="match status" value="1"/>
</dbReference>
<sequence>MEISRDVRIVFSDLDGTLVHYPQELRRYSFVEELEDGKFLVRYKDSGEERICLALPSTTRGYSLISLETCQRIKEIRDKGMHFVYISGARTVTFERRRSFLPLVDFEVFENGGVITQQGKVDLEWQQNIFNFIGSKYSLQTPVEERQGSLWDVYRLLSQKGFTLDVNGYLTQFRVRVPESNTRLAEEWSHLEPEIQQKMNVQVVSNLNLLDVIPSVSGKENAAKYILTKLQLDPSHAVFLMDDDNDLKLAHECGQVVVVNISHPKVLEQLKSDGSKWHRVQKQGVLASEEALDYILRQL</sequence>
<dbReference type="GO" id="GO:0003824">
    <property type="term" value="F:catalytic activity"/>
    <property type="evidence" value="ECO:0007669"/>
    <property type="project" value="UniProtKB-ARBA"/>
</dbReference>
<dbReference type="InterPro" id="IPR023214">
    <property type="entry name" value="HAD_sf"/>
</dbReference>
<dbReference type="AlphaFoldDB" id="A0A9C7UME5"/>
<name>A0A9C7UME5_9RHOD</name>
<dbReference type="Proteomes" id="UP001061958">
    <property type="component" value="Unassembled WGS sequence"/>
</dbReference>
<evidence type="ECO:0000259" key="1">
    <source>
        <dbReference type="Pfam" id="PF05116"/>
    </source>
</evidence>
<accession>A0A9C7UME5</accession>
<dbReference type="OrthoDB" id="407888at2759"/>
<proteinExistence type="predicted"/>
<dbReference type="Gene3D" id="3.40.50.1000">
    <property type="entry name" value="HAD superfamily/HAD-like"/>
    <property type="match status" value="2"/>
</dbReference>
<reference evidence="2" key="2">
    <citation type="submission" date="2022-01" db="EMBL/GenBank/DDBJ databases">
        <authorList>
            <person name="Hirooka S."/>
            <person name="Miyagishima S.Y."/>
        </authorList>
    </citation>
    <scope>NUCLEOTIDE SEQUENCE</scope>
    <source>
        <strain evidence="2">NBRC 102759</strain>
    </source>
</reference>
<comment type="caution">
    <text evidence="2">The sequence shown here is derived from an EMBL/GenBank/DDBJ whole genome shotgun (WGS) entry which is preliminary data.</text>
</comment>
<dbReference type="EMBL" id="BQMJ01000003">
    <property type="protein sequence ID" value="GJQ08680.1"/>
    <property type="molecule type" value="Genomic_DNA"/>
</dbReference>
<reference evidence="2" key="1">
    <citation type="journal article" date="2022" name="Proc. Natl. Acad. Sci. U.S.A.">
        <title>Life cycle and functional genomics of the unicellular red alga Galdieria for elucidating algal and plant evolution and industrial use.</title>
        <authorList>
            <person name="Hirooka S."/>
            <person name="Itabashi T."/>
            <person name="Ichinose T.M."/>
            <person name="Onuma R."/>
            <person name="Fujiwara T."/>
            <person name="Yamashita S."/>
            <person name="Jong L.W."/>
            <person name="Tomita R."/>
            <person name="Iwane A.H."/>
            <person name="Miyagishima S.Y."/>
        </authorList>
    </citation>
    <scope>NUCLEOTIDE SEQUENCE</scope>
    <source>
        <strain evidence="2">NBRC 102759</strain>
    </source>
</reference>